<dbReference type="Proteomes" id="UP000044602">
    <property type="component" value="Unassembled WGS sequence"/>
</dbReference>
<evidence type="ECO:0000313" key="2">
    <source>
        <dbReference type="EMBL" id="CRK22802.1"/>
    </source>
</evidence>
<feature type="region of interest" description="Disordered" evidence="1">
    <location>
        <begin position="1"/>
        <end position="51"/>
    </location>
</feature>
<dbReference type="EMBL" id="CVQH01014647">
    <property type="protein sequence ID" value="CRK22802.1"/>
    <property type="molecule type" value="Genomic_DNA"/>
</dbReference>
<dbReference type="AlphaFoldDB" id="A0A0G4LL97"/>
<reference evidence="2 3" key="1">
    <citation type="submission" date="2015-05" db="EMBL/GenBank/DDBJ databases">
        <authorList>
            <person name="Wang D.B."/>
            <person name="Wang M."/>
        </authorList>
    </citation>
    <scope>NUCLEOTIDE SEQUENCE [LARGE SCALE GENOMIC DNA]</scope>
    <source>
        <strain evidence="2">VL1</strain>
    </source>
</reference>
<feature type="non-terminal residue" evidence="2">
    <location>
        <position position="1"/>
    </location>
</feature>
<name>A0A0G4LL97_VERLO</name>
<evidence type="ECO:0000313" key="3">
    <source>
        <dbReference type="Proteomes" id="UP000044602"/>
    </source>
</evidence>
<protein>
    <submittedName>
        <fullName evidence="2">Uncharacterized protein</fullName>
    </submittedName>
</protein>
<feature type="non-terminal residue" evidence="2">
    <location>
        <position position="93"/>
    </location>
</feature>
<feature type="compositionally biased region" description="Low complexity" evidence="1">
    <location>
        <begin position="1"/>
        <end position="11"/>
    </location>
</feature>
<keyword evidence="3" id="KW-1185">Reference proteome</keyword>
<evidence type="ECO:0000256" key="1">
    <source>
        <dbReference type="SAM" id="MobiDB-lite"/>
    </source>
</evidence>
<proteinExistence type="predicted"/>
<accession>A0A0G4LL97</accession>
<organism evidence="2 3">
    <name type="scientific">Verticillium longisporum</name>
    <name type="common">Verticillium dahliae var. longisporum</name>
    <dbReference type="NCBI Taxonomy" id="100787"/>
    <lineage>
        <taxon>Eukaryota</taxon>
        <taxon>Fungi</taxon>
        <taxon>Dikarya</taxon>
        <taxon>Ascomycota</taxon>
        <taxon>Pezizomycotina</taxon>
        <taxon>Sordariomycetes</taxon>
        <taxon>Hypocreomycetidae</taxon>
        <taxon>Glomerellales</taxon>
        <taxon>Plectosphaerellaceae</taxon>
        <taxon>Verticillium</taxon>
    </lineage>
</organism>
<gene>
    <name evidence="2" type="ORF">BN1708_017978</name>
</gene>
<sequence>ERLSRVQVRLSSRPDRRPPRPVALHLPRLLRPESHRPGHRRNPLRCPLGHSRHDRSCLRLRSPAHCAAHIHDLVHQHVLHPRPAHLCRHPQGP</sequence>